<accession>A0A6I5KPQ4</accession>
<protein>
    <recommendedName>
        <fullName evidence="1">Putative auto-transporter adhesin head GIN domain-containing protein</fullName>
    </recommendedName>
</protein>
<sequence>MKTRISATLLIVLLTLFSSCDHETIHAHGEVTSVYHNIEGYTRLRVSDAFQVYINFSEVEEEIRIAANDNLHEKIVVEKDGDELVIRLISHTSIKGKAVMNAYITTTDLSAFRLDGASRLVLENVWDVQDGKIGVSGASDFKGEVVADRLEVDLDGASSIDVTGSVSFLDAELSGSSDLLDFGLDISNLDIDLSGASTAFLSVEETIRVKASGASTLNYKGDATILKSELSGSSRVIKKD</sequence>
<dbReference type="EMBL" id="JAAAMI010000002">
    <property type="protein sequence ID" value="NDV42874.1"/>
    <property type="molecule type" value="Genomic_DNA"/>
</dbReference>
<evidence type="ECO:0000313" key="2">
    <source>
        <dbReference type="EMBL" id="NDV42874.1"/>
    </source>
</evidence>
<feature type="domain" description="Putative auto-transporter adhesin head GIN" evidence="1">
    <location>
        <begin position="41"/>
        <end position="223"/>
    </location>
</feature>
<dbReference type="PROSITE" id="PS51257">
    <property type="entry name" value="PROKAR_LIPOPROTEIN"/>
    <property type="match status" value="1"/>
</dbReference>
<dbReference type="InterPro" id="IPR021255">
    <property type="entry name" value="DUF2807"/>
</dbReference>
<dbReference type="RefSeq" id="WP_163634053.1">
    <property type="nucleotide sequence ID" value="NZ_JAAAMI010000002.1"/>
</dbReference>
<evidence type="ECO:0000259" key="1">
    <source>
        <dbReference type="Pfam" id="PF10988"/>
    </source>
</evidence>
<dbReference type="Pfam" id="PF10988">
    <property type="entry name" value="DUF2807"/>
    <property type="match status" value="1"/>
</dbReference>
<comment type="caution">
    <text evidence="2">The sequence shown here is derived from an EMBL/GenBank/DDBJ whole genome shotgun (WGS) entry which is preliminary data.</text>
</comment>
<proteinExistence type="predicted"/>
<evidence type="ECO:0000313" key="3">
    <source>
        <dbReference type="Proteomes" id="UP000468707"/>
    </source>
</evidence>
<reference evidence="2 3" key="1">
    <citation type="submission" date="2020-01" db="EMBL/GenBank/DDBJ databases">
        <title>Muricauda sediminis sp.nov. 40Bstr401.</title>
        <authorList>
            <person name="Xue Z."/>
            <person name="Zhu S."/>
            <person name="Ren N."/>
            <person name="Chen T."/>
            <person name="Chen X."/>
            <person name="Chen J."/>
            <person name="Yang J."/>
        </authorList>
    </citation>
    <scope>NUCLEOTIDE SEQUENCE [LARGE SCALE GENOMIC DNA]</scope>
    <source>
        <strain evidence="2 3">40Bstr401</strain>
    </source>
</reference>
<dbReference type="AlphaFoldDB" id="A0A6I5KPQ4"/>
<keyword evidence="3" id="KW-1185">Reference proteome</keyword>
<gene>
    <name evidence="2" type="ORF">GTK07_06000</name>
</gene>
<dbReference type="Proteomes" id="UP000468707">
    <property type="component" value="Unassembled WGS sequence"/>
</dbReference>
<dbReference type="Gene3D" id="2.160.20.120">
    <property type="match status" value="1"/>
</dbReference>
<name>A0A6I5KPQ4_9FLAO</name>
<organism evidence="2 3">
    <name type="scientific">Flagellimonas sediminis</name>
    <dbReference type="NCBI Taxonomy" id="2696468"/>
    <lineage>
        <taxon>Bacteria</taxon>
        <taxon>Pseudomonadati</taxon>
        <taxon>Bacteroidota</taxon>
        <taxon>Flavobacteriia</taxon>
        <taxon>Flavobacteriales</taxon>
        <taxon>Flavobacteriaceae</taxon>
        <taxon>Flagellimonas</taxon>
    </lineage>
</organism>